<accession>A0A450WGY7</accession>
<dbReference type="EMBL" id="CAADFN010000022">
    <property type="protein sequence ID" value="VFK16258.1"/>
    <property type="molecule type" value="Genomic_DNA"/>
</dbReference>
<sequence length="66" mass="7576">MNLDMPVDSCVTPPAWVRGEEAVAAYRSNYREFERTMAAYSADTVQARYRDDVSRELQRDDSGSRL</sequence>
<dbReference type="AlphaFoldDB" id="A0A450WGY7"/>
<proteinExistence type="predicted"/>
<protein>
    <submittedName>
        <fullName evidence="1">Uncharacterized protein</fullName>
    </submittedName>
</protein>
<evidence type="ECO:0000313" key="1">
    <source>
        <dbReference type="EMBL" id="VFK16258.1"/>
    </source>
</evidence>
<name>A0A450WGY7_9GAMM</name>
<organism evidence="1">
    <name type="scientific">Candidatus Kentrum sp. LFY</name>
    <dbReference type="NCBI Taxonomy" id="2126342"/>
    <lineage>
        <taxon>Bacteria</taxon>
        <taxon>Pseudomonadati</taxon>
        <taxon>Pseudomonadota</taxon>
        <taxon>Gammaproteobacteria</taxon>
        <taxon>Candidatus Kentrum</taxon>
    </lineage>
</organism>
<gene>
    <name evidence="1" type="ORF">BECKLFY1418C_GA0070996_102221</name>
</gene>
<reference evidence="1" key="1">
    <citation type="submission" date="2019-02" db="EMBL/GenBank/DDBJ databases">
        <authorList>
            <person name="Gruber-Vodicka R. H."/>
            <person name="Seah K. B. B."/>
        </authorList>
    </citation>
    <scope>NUCLEOTIDE SEQUENCE</scope>
    <source>
        <strain evidence="1">BECK_BY7</strain>
    </source>
</reference>